<accession>A0ABN9XNQ3</accession>
<evidence type="ECO:0000256" key="5">
    <source>
        <dbReference type="SAM" id="MobiDB-lite"/>
    </source>
</evidence>
<dbReference type="PANTHER" id="PTHR10231">
    <property type="entry name" value="NUCLEOTIDE-SUGAR TRANSMEMBRANE TRANSPORTER"/>
    <property type="match status" value="1"/>
</dbReference>
<evidence type="ECO:0000313" key="8">
    <source>
        <dbReference type="Proteomes" id="UP001189429"/>
    </source>
</evidence>
<feature type="transmembrane region" description="Helical" evidence="6">
    <location>
        <begin position="574"/>
        <end position="596"/>
    </location>
</feature>
<gene>
    <name evidence="7" type="ORF">PCOR1329_LOCUS77345</name>
</gene>
<sequence>AQLAGGHAWLVHRAGGPLGFPLVGLLVLTNAARFELWEHAWADNKAINSTSVQVVCHLVSLAVALTLSLCLEGPQVVGRLLDRNSFWHFLAAALLFTVAGHLVVAGIRMGVSAILVATLGYLYLPVSALLSVFAFPRRYGVLEWLALAMITLATIGFLLLRERNKWLHHEGGGPAQVGTHVLDERDQVAASQGDSDYFGFIQAEGVGCVLASVCISALGSIVTERVYKGRAFCTSEGEAAHYDSFCINKVHLDLAALVFSLILWTVPMSMAHGVPIASSSDEWFGPWTWHQLLMVVIALLQSWLAGLVVKRFSTVCKSIAQTLSILLAGLLGDPVLNRYDFSSRAVPTVALAVIVLMSAAIFQTGRIQKRLFERRFTQDPGGLADADEGRPSAADKFDRWGIVFGPQSPASPASPAGPPSQGWPVARPGGAQGGLARPSEDAAGSPSTSCERQTEKVVARTLTLAYVLVFAVESLMKQYALSRTPIVMGTMNLMTFVLGVSQAVVFTAYALHVPASIVTVLGFVYTPISALGKRCMLGKVTMWLQWVALTITTLASMTFGFLQNVAPAHGADPVGLPGLVCVIVSATLAAFGSLAMEKFLKDEHDSFYVQKVSLDVGSVLTSVVLLPLSGAMSERPRDAFWRERPLGECLDDGCWGEVGSGRTCDDEACGCKCGAGLFVAWDSGLVWLTLLIVIARGWFKGEVTKRTSTLEVAIAESFAPLLIYFVGEPLLFAKSLGDWALNAVVFIAPLSAVVFTVSNEEQRAIIRHLKASQRYRADSNGDEEQKLCPLEALLEDLGSAAAKTESTSSESEAEEEPQRAPLCRPQFLCDR</sequence>
<comment type="caution">
    <text evidence="7">The sequence shown here is derived from an EMBL/GenBank/DDBJ whole genome shotgun (WGS) entry which is preliminary data.</text>
</comment>
<feature type="transmembrane region" description="Helical" evidence="6">
    <location>
        <begin position="678"/>
        <end position="698"/>
    </location>
</feature>
<reference evidence="7" key="1">
    <citation type="submission" date="2023-10" db="EMBL/GenBank/DDBJ databases">
        <authorList>
            <person name="Chen Y."/>
            <person name="Shah S."/>
            <person name="Dougan E. K."/>
            <person name="Thang M."/>
            <person name="Chan C."/>
        </authorList>
    </citation>
    <scope>NUCLEOTIDE SEQUENCE [LARGE SCALE GENOMIC DNA]</scope>
</reference>
<evidence type="ECO:0000256" key="1">
    <source>
        <dbReference type="ARBA" id="ARBA00004141"/>
    </source>
</evidence>
<feature type="compositionally biased region" description="Low complexity" evidence="5">
    <location>
        <begin position="408"/>
        <end position="422"/>
    </location>
</feature>
<feature type="transmembrane region" description="Helical" evidence="6">
    <location>
        <begin position="141"/>
        <end position="160"/>
    </location>
</feature>
<dbReference type="InterPro" id="IPR007271">
    <property type="entry name" value="Nuc_sug_transpt"/>
</dbReference>
<evidence type="ECO:0000256" key="4">
    <source>
        <dbReference type="ARBA" id="ARBA00023136"/>
    </source>
</evidence>
<proteinExistence type="predicted"/>
<feature type="region of interest" description="Disordered" evidence="5">
    <location>
        <begin position="799"/>
        <end position="831"/>
    </location>
</feature>
<feature type="transmembrane region" description="Helical" evidence="6">
    <location>
        <begin position="254"/>
        <end position="277"/>
    </location>
</feature>
<dbReference type="SUPFAM" id="SSF103481">
    <property type="entry name" value="Multidrug resistance efflux transporter EmrE"/>
    <property type="match status" value="1"/>
</dbReference>
<feature type="transmembrane region" description="Helical" evidence="6">
    <location>
        <begin position="289"/>
        <end position="308"/>
    </location>
</feature>
<feature type="non-terminal residue" evidence="7">
    <location>
        <position position="1"/>
    </location>
</feature>
<keyword evidence="4 6" id="KW-0472">Membrane</keyword>
<evidence type="ECO:0000256" key="3">
    <source>
        <dbReference type="ARBA" id="ARBA00022989"/>
    </source>
</evidence>
<feature type="compositionally biased region" description="Low complexity" evidence="5">
    <location>
        <begin position="799"/>
        <end position="810"/>
    </location>
</feature>
<keyword evidence="3 6" id="KW-1133">Transmembrane helix</keyword>
<dbReference type="Proteomes" id="UP001189429">
    <property type="component" value="Unassembled WGS sequence"/>
</dbReference>
<feature type="region of interest" description="Disordered" evidence="5">
    <location>
        <begin position="408"/>
        <end position="451"/>
    </location>
</feature>
<name>A0ABN9XNQ3_9DINO</name>
<keyword evidence="8" id="KW-1185">Reference proteome</keyword>
<dbReference type="InterPro" id="IPR037185">
    <property type="entry name" value="EmrE-like"/>
</dbReference>
<organism evidence="7 8">
    <name type="scientific">Prorocentrum cordatum</name>
    <dbReference type="NCBI Taxonomy" id="2364126"/>
    <lineage>
        <taxon>Eukaryota</taxon>
        <taxon>Sar</taxon>
        <taxon>Alveolata</taxon>
        <taxon>Dinophyceae</taxon>
        <taxon>Prorocentrales</taxon>
        <taxon>Prorocentraceae</taxon>
        <taxon>Prorocentrum</taxon>
    </lineage>
</organism>
<evidence type="ECO:0000313" key="7">
    <source>
        <dbReference type="EMBL" id="CAK0899927.1"/>
    </source>
</evidence>
<evidence type="ECO:0000256" key="2">
    <source>
        <dbReference type="ARBA" id="ARBA00022692"/>
    </source>
</evidence>
<protein>
    <recommendedName>
        <fullName evidence="9">EamA domain-containing protein</fullName>
    </recommendedName>
</protein>
<feature type="transmembrane region" description="Helical" evidence="6">
    <location>
        <begin position="739"/>
        <end position="757"/>
    </location>
</feature>
<feature type="transmembrane region" description="Helical" evidence="6">
    <location>
        <begin position="486"/>
        <end position="505"/>
    </location>
</feature>
<evidence type="ECO:0000256" key="6">
    <source>
        <dbReference type="SAM" id="Phobius"/>
    </source>
</evidence>
<evidence type="ECO:0008006" key="9">
    <source>
        <dbReference type="Google" id="ProtNLM"/>
    </source>
</evidence>
<feature type="transmembrane region" description="Helical" evidence="6">
    <location>
        <begin position="86"/>
        <end position="107"/>
    </location>
</feature>
<feature type="transmembrane region" description="Helical" evidence="6">
    <location>
        <begin position="54"/>
        <end position="74"/>
    </location>
</feature>
<feature type="transmembrane region" description="Helical" evidence="6">
    <location>
        <begin position="344"/>
        <end position="365"/>
    </location>
</feature>
<dbReference type="EMBL" id="CAUYUJ010020695">
    <property type="protein sequence ID" value="CAK0899927.1"/>
    <property type="molecule type" value="Genomic_DNA"/>
</dbReference>
<feature type="transmembrane region" description="Helical" evidence="6">
    <location>
        <begin position="543"/>
        <end position="562"/>
    </location>
</feature>
<keyword evidence="2 6" id="KW-0812">Transmembrane</keyword>
<feature type="transmembrane region" description="Helical" evidence="6">
    <location>
        <begin position="315"/>
        <end position="332"/>
    </location>
</feature>
<comment type="subcellular location">
    <subcellularLocation>
        <location evidence="1">Membrane</location>
        <topology evidence="1">Multi-pass membrane protein</topology>
    </subcellularLocation>
</comment>
<feature type="transmembrane region" description="Helical" evidence="6">
    <location>
        <begin position="511"/>
        <end position="531"/>
    </location>
</feature>
<feature type="transmembrane region" description="Helical" evidence="6">
    <location>
        <begin position="114"/>
        <end position="135"/>
    </location>
</feature>